<gene>
    <name evidence="1" type="ORF">H0235_008627</name>
</gene>
<evidence type="ECO:0000313" key="2">
    <source>
        <dbReference type="Proteomes" id="UP000600918"/>
    </source>
</evidence>
<dbReference type="AlphaFoldDB" id="A0A834P0A5"/>
<keyword evidence="2" id="KW-1185">Reference proteome</keyword>
<proteinExistence type="predicted"/>
<reference evidence="1" key="1">
    <citation type="journal article" date="2020" name="G3 (Bethesda)">
        <title>High-Quality Assemblies for Three Invasive Social Wasps from the &lt;i&gt;Vespula&lt;/i&gt; Genus.</title>
        <authorList>
            <person name="Harrop T.W.R."/>
            <person name="Guhlin J."/>
            <person name="McLaughlin G.M."/>
            <person name="Permina E."/>
            <person name="Stockwell P."/>
            <person name="Gilligan J."/>
            <person name="Le Lec M.F."/>
            <person name="Gruber M.A.M."/>
            <person name="Quinn O."/>
            <person name="Lovegrove M."/>
            <person name="Duncan E.J."/>
            <person name="Remnant E.J."/>
            <person name="Van Eeckhoven J."/>
            <person name="Graham B."/>
            <person name="Knapp R.A."/>
            <person name="Langford K.W."/>
            <person name="Kronenberg Z."/>
            <person name="Press M.O."/>
            <person name="Eacker S.M."/>
            <person name="Wilson-Rankin E.E."/>
            <person name="Purcell J."/>
            <person name="Lester P.J."/>
            <person name="Dearden P.K."/>
        </authorList>
    </citation>
    <scope>NUCLEOTIDE SEQUENCE</scope>
    <source>
        <strain evidence="1">Volc-1</strain>
    </source>
</reference>
<dbReference type="Proteomes" id="UP000600918">
    <property type="component" value="Unassembled WGS sequence"/>
</dbReference>
<dbReference type="EMBL" id="JACSDY010000007">
    <property type="protein sequence ID" value="KAF7423344.1"/>
    <property type="molecule type" value="Genomic_DNA"/>
</dbReference>
<protein>
    <submittedName>
        <fullName evidence="1">Uncharacterized protein</fullName>
    </submittedName>
</protein>
<name>A0A834P0A5_VESPE</name>
<accession>A0A834P0A5</accession>
<sequence length="161" mass="18286">MPNVCQIIAGCRACRLGFNNRVDKEPKKIEEEAECSASPARTRGGGRPDWILLLFEILVRKRSPHHGHINQPWLPRIEDRGCTPFVLYGSNMCYHDETTTSGQSRCISTTDADYLRGRTKSNLSDVEREKERNTHLVGLVSIRSRNLTDTRISLGNVYTKQ</sequence>
<organism evidence="1 2">
    <name type="scientific">Vespula pensylvanica</name>
    <name type="common">Western yellow jacket</name>
    <name type="synonym">Wasp</name>
    <dbReference type="NCBI Taxonomy" id="30213"/>
    <lineage>
        <taxon>Eukaryota</taxon>
        <taxon>Metazoa</taxon>
        <taxon>Ecdysozoa</taxon>
        <taxon>Arthropoda</taxon>
        <taxon>Hexapoda</taxon>
        <taxon>Insecta</taxon>
        <taxon>Pterygota</taxon>
        <taxon>Neoptera</taxon>
        <taxon>Endopterygota</taxon>
        <taxon>Hymenoptera</taxon>
        <taxon>Apocrita</taxon>
        <taxon>Aculeata</taxon>
        <taxon>Vespoidea</taxon>
        <taxon>Vespidae</taxon>
        <taxon>Vespinae</taxon>
        <taxon>Vespula</taxon>
    </lineage>
</organism>
<comment type="caution">
    <text evidence="1">The sequence shown here is derived from an EMBL/GenBank/DDBJ whole genome shotgun (WGS) entry which is preliminary data.</text>
</comment>
<evidence type="ECO:0000313" key="1">
    <source>
        <dbReference type="EMBL" id="KAF7423344.1"/>
    </source>
</evidence>